<organism evidence="15">
    <name type="scientific">Spongospora subterranea</name>
    <dbReference type="NCBI Taxonomy" id="70186"/>
    <lineage>
        <taxon>Eukaryota</taxon>
        <taxon>Sar</taxon>
        <taxon>Rhizaria</taxon>
        <taxon>Endomyxa</taxon>
        <taxon>Phytomyxea</taxon>
        <taxon>Plasmodiophorida</taxon>
        <taxon>Plasmodiophoridae</taxon>
        <taxon>Spongospora</taxon>
    </lineage>
</organism>
<comment type="subcellular location">
    <subcellularLocation>
        <location evidence="1">Membrane</location>
        <topology evidence="1">Multi-pass membrane protein</topology>
    </subcellularLocation>
</comment>
<feature type="transmembrane region" description="Helical" evidence="14">
    <location>
        <begin position="172"/>
        <end position="192"/>
    </location>
</feature>
<dbReference type="InterPro" id="IPR007482">
    <property type="entry name" value="Tyr_Pase-like_PTPLA"/>
</dbReference>
<dbReference type="PANTHER" id="PTHR11035:SF3">
    <property type="entry name" value="VERY-LONG-CHAIN (3R)-3-HYDROXYACYL-COA DEHYDRATASE"/>
    <property type="match status" value="1"/>
</dbReference>
<keyword evidence="5" id="KW-0444">Lipid biosynthesis</keyword>
<comment type="pathway">
    <text evidence="2">Lipid metabolism; fatty acid biosynthesis.</text>
</comment>
<dbReference type="UniPathway" id="UPA00094"/>
<evidence type="ECO:0000256" key="3">
    <source>
        <dbReference type="ARBA" id="ARBA00007811"/>
    </source>
</evidence>
<keyword evidence="9" id="KW-0443">Lipid metabolism</keyword>
<evidence type="ECO:0000256" key="5">
    <source>
        <dbReference type="ARBA" id="ARBA00022516"/>
    </source>
</evidence>
<dbReference type="AlphaFoldDB" id="A0A0H5QMJ8"/>
<evidence type="ECO:0000256" key="13">
    <source>
        <dbReference type="ARBA" id="ARBA00036671"/>
    </source>
</evidence>
<evidence type="ECO:0000256" key="1">
    <source>
        <dbReference type="ARBA" id="ARBA00004141"/>
    </source>
</evidence>
<evidence type="ECO:0000256" key="8">
    <source>
        <dbReference type="ARBA" id="ARBA00022989"/>
    </source>
</evidence>
<keyword evidence="8 14" id="KW-1133">Transmembrane helix</keyword>
<feature type="transmembrane region" description="Helical" evidence="14">
    <location>
        <begin position="77"/>
        <end position="95"/>
    </location>
</feature>
<keyword evidence="6 14" id="KW-0812">Transmembrane</keyword>
<name>A0A0H5QMJ8_9EUKA</name>
<dbReference type="Pfam" id="PF04387">
    <property type="entry name" value="PTPLA"/>
    <property type="match status" value="1"/>
</dbReference>
<evidence type="ECO:0000256" key="7">
    <source>
        <dbReference type="ARBA" id="ARBA00022832"/>
    </source>
</evidence>
<feature type="transmembrane region" description="Helical" evidence="14">
    <location>
        <begin position="43"/>
        <end position="65"/>
    </location>
</feature>
<accession>A0A0H5QMJ8</accession>
<evidence type="ECO:0000313" key="15">
    <source>
        <dbReference type="EMBL" id="CRZ03370.1"/>
    </source>
</evidence>
<dbReference type="GO" id="GO:0005789">
    <property type="term" value="C:endoplasmic reticulum membrane"/>
    <property type="evidence" value="ECO:0007669"/>
    <property type="project" value="TreeGrafter"/>
</dbReference>
<protein>
    <recommendedName>
        <fullName evidence="4">very-long-chain (3R)-3-hydroxyacyl-CoA dehydratase</fullName>
        <ecNumber evidence="4">4.2.1.134</ecNumber>
    </recommendedName>
</protein>
<dbReference type="GO" id="GO:0030148">
    <property type="term" value="P:sphingolipid biosynthetic process"/>
    <property type="evidence" value="ECO:0007669"/>
    <property type="project" value="TreeGrafter"/>
</dbReference>
<feature type="transmembrane region" description="Helical" evidence="14">
    <location>
        <begin position="212"/>
        <end position="232"/>
    </location>
</feature>
<evidence type="ECO:0000256" key="14">
    <source>
        <dbReference type="SAM" id="Phobius"/>
    </source>
</evidence>
<evidence type="ECO:0000256" key="12">
    <source>
        <dbReference type="ARBA" id="ARBA00023239"/>
    </source>
</evidence>
<keyword evidence="12" id="KW-0456">Lyase</keyword>
<evidence type="ECO:0000256" key="10">
    <source>
        <dbReference type="ARBA" id="ARBA00023136"/>
    </source>
</evidence>
<dbReference type="GO" id="GO:0102158">
    <property type="term" value="F:very-long-chain (3R)-3-hydroxyacyl-CoA dehydratase activity"/>
    <property type="evidence" value="ECO:0007669"/>
    <property type="project" value="UniProtKB-EC"/>
</dbReference>
<evidence type="ECO:0000256" key="11">
    <source>
        <dbReference type="ARBA" id="ARBA00023160"/>
    </source>
</evidence>
<comment type="similarity">
    <text evidence="3">Belongs to the very long-chain fatty acids dehydratase HACD family.</text>
</comment>
<evidence type="ECO:0000256" key="2">
    <source>
        <dbReference type="ARBA" id="ARBA00005194"/>
    </source>
</evidence>
<keyword evidence="11" id="KW-0275">Fatty acid biosynthesis</keyword>
<reference evidence="15" key="1">
    <citation type="submission" date="2015-04" db="EMBL/GenBank/DDBJ databases">
        <title>The genome sequence of the plant pathogenic Rhizarian Plasmodiophora brassicae reveals insights in its biotrophic life cycle and the origin of chitin synthesis.</title>
        <authorList>
            <person name="Schwelm A."/>
            <person name="Fogelqvist J."/>
            <person name="Knaust A."/>
            <person name="Julke S."/>
            <person name="Lilja T."/>
            <person name="Dhandapani V."/>
            <person name="Bonilla-Rosso G."/>
            <person name="Karlsson M."/>
            <person name="Shevchenko A."/>
            <person name="Choi S.R."/>
            <person name="Kim H.G."/>
            <person name="Park J.Y."/>
            <person name="Lim Y.P."/>
            <person name="Ludwig-Muller J."/>
            <person name="Dixelius C."/>
        </authorList>
    </citation>
    <scope>NUCLEOTIDE SEQUENCE</scope>
    <source>
        <tissue evidence="15">Potato root galls</tissue>
    </source>
</reference>
<evidence type="ECO:0000256" key="9">
    <source>
        <dbReference type="ARBA" id="ARBA00023098"/>
    </source>
</evidence>
<dbReference type="GO" id="GO:0030497">
    <property type="term" value="P:fatty acid elongation"/>
    <property type="evidence" value="ECO:0007669"/>
    <property type="project" value="TreeGrafter"/>
</dbReference>
<sequence length="268" mass="30308">DVWKSTESRLAAIVMSVAVGSSIGSMSPKPAAASSSVLTKTYLFLHNLISFVAWSYVLVLTFTNLTDPSSFYARVRYAVVFAQFLAIFEVLQSVFGLVSSPAMTVCVQVGSRWLVLYGVVEQVQSVQTNWCVAMLCVAWSCAEVPRYLYYAVNSFGSVPYPLLWLRYSGFLILYPMGFVAETLCIYNSLGFFFKTQQWSIAMPNVWNFEFSWARLLQLIIALYVPGSPFMFLHMCRQRVKYLSGRTRTPLPSSKMMERKSSFKSKKAD</sequence>
<feature type="non-terminal residue" evidence="15">
    <location>
        <position position="1"/>
    </location>
</feature>
<evidence type="ECO:0000256" key="4">
    <source>
        <dbReference type="ARBA" id="ARBA00013122"/>
    </source>
</evidence>
<proteinExistence type="inferred from homology"/>
<evidence type="ECO:0000256" key="6">
    <source>
        <dbReference type="ARBA" id="ARBA00022692"/>
    </source>
</evidence>
<dbReference type="PANTHER" id="PTHR11035">
    <property type="entry name" value="VERY-LONG-CHAIN (3R)-3-HYDROXYACYL-COA DEHYDRATASE"/>
    <property type="match status" value="1"/>
</dbReference>
<dbReference type="EMBL" id="HACM01002928">
    <property type="protein sequence ID" value="CRZ03370.1"/>
    <property type="molecule type" value="Transcribed_RNA"/>
</dbReference>
<comment type="catalytic activity">
    <reaction evidence="13">
        <text>a very-long-chain (3R)-3-hydroxyacyl-CoA = a very-long-chain (2E)-enoyl-CoA + H2O</text>
        <dbReference type="Rhea" id="RHEA:45812"/>
        <dbReference type="ChEBI" id="CHEBI:15377"/>
        <dbReference type="ChEBI" id="CHEBI:83728"/>
        <dbReference type="ChEBI" id="CHEBI:85440"/>
        <dbReference type="EC" id="4.2.1.134"/>
    </reaction>
</comment>
<dbReference type="EC" id="4.2.1.134" evidence="4"/>
<keyword evidence="10 14" id="KW-0472">Membrane</keyword>
<keyword evidence="7" id="KW-0276">Fatty acid metabolism</keyword>
<dbReference type="GO" id="GO:0042761">
    <property type="term" value="P:very long-chain fatty acid biosynthetic process"/>
    <property type="evidence" value="ECO:0007669"/>
    <property type="project" value="TreeGrafter"/>
</dbReference>